<reference evidence="2" key="1">
    <citation type="journal article" date="2019" name="Int. J. Syst. Evol. Microbiol.">
        <title>The Global Catalogue of Microorganisms (GCM) 10K type strain sequencing project: providing services to taxonomists for standard genome sequencing and annotation.</title>
        <authorList>
            <consortium name="The Broad Institute Genomics Platform"/>
            <consortium name="The Broad Institute Genome Sequencing Center for Infectious Disease"/>
            <person name="Wu L."/>
            <person name="Ma J."/>
        </authorList>
    </citation>
    <scope>NUCLEOTIDE SEQUENCE [LARGE SCALE GENOMIC DNA]</scope>
    <source>
        <strain evidence="2">KCTC 52925</strain>
    </source>
</reference>
<keyword evidence="2" id="KW-1185">Reference proteome</keyword>
<dbReference type="RefSeq" id="WP_251740792.1">
    <property type="nucleotide sequence ID" value="NZ_JBHUOJ010000027.1"/>
</dbReference>
<sequence length="279" mass="32849">MKDSEIQKLADQFQGFCQTPSLFSTETFDGLQNFQFPEVAISDKIIEQLKDLEHPRNKVLGKRMESFFKIAMDHSERYTVIGSNIQIISEKITLGEIDFLLWDHQINKPLHVELIYKFYLYDPGFDSEVQKWLGPNRNDSLAKKLNKLKSKQLPLLFRKESRDVIKKFNIDMEQIQQQICFKAQLFLPPDIESNSEFINPDALFGNYSNLQKFKELSRNFETLALPGKTGWSLNPEKNNSWEKPSEVLIKIEKQLQEKRAPLIWIKNHDQFKSAFITWW</sequence>
<name>A0ABW5X7W7_9FLAO</name>
<dbReference type="EMBL" id="JBHUOJ010000027">
    <property type="protein sequence ID" value="MFD2834014.1"/>
    <property type="molecule type" value="Genomic_DNA"/>
</dbReference>
<comment type="caution">
    <text evidence="1">The sequence shown here is derived from an EMBL/GenBank/DDBJ whole genome shotgun (WGS) entry which is preliminary data.</text>
</comment>
<proteinExistence type="predicted"/>
<dbReference type="Pfam" id="PF08907">
    <property type="entry name" value="DUF1853"/>
    <property type="match status" value="1"/>
</dbReference>
<evidence type="ECO:0000313" key="2">
    <source>
        <dbReference type="Proteomes" id="UP001597438"/>
    </source>
</evidence>
<organism evidence="1 2">
    <name type="scientific">Christiangramia antarctica</name>
    <dbReference type="NCBI Taxonomy" id="2058158"/>
    <lineage>
        <taxon>Bacteria</taxon>
        <taxon>Pseudomonadati</taxon>
        <taxon>Bacteroidota</taxon>
        <taxon>Flavobacteriia</taxon>
        <taxon>Flavobacteriales</taxon>
        <taxon>Flavobacteriaceae</taxon>
        <taxon>Christiangramia</taxon>
    </lineage>
</organism>
<accession>A0ABW5X7W7</accession>
<evidence type="ECO:0000313" key="1">
    <source>
        <dbReference type="EMBL" id="MFD2834014.1"/>
    </source>
</evidence>
<dbReference type="Proteomes" id="UP001597438">
    <property type="component" value="Unassembled WGS sequence"/>
</dbReference>
<dbReference type="InterPro" id="IPR015003">
    <property type="entry name" value="DUF1853"/>
</dbReference>
<protein>
    <submittedName>
        <fullName evidence="1">DUF1853 family protein</fullName>
    </submittedName>
</protein>
<gene>
    <name evidence="1" type="ORF">ACFSYS_12015</name>
</gene>